<dbReference type="InterPro" id="IPR006311">
    <property type="entry name" value="TAT_signal"/>
</dbReference>
<name>A0ABU8GXA7_9SPHN</name>
<dbReference type="PROSITE" id="PS51318">
    <property type="entry name" value="TAT"/>
    <property type="match status" value="1"/>
</dbReference>
<sequence>MAASRIRSSRRRLVRVGGVAAVVLAIIAGVAASAGFFDRDPLHLVRPRGPAQRIGVLYLSGDMGLRYGPNPHTVAALAAAGLPVAAWSTPALFGRRRDRGTVDAIIADAVRTSLARTGAARLMLVGQSYGADVLQTGLAALPADQRARIAGVVLIVPGETVYFRADPSGIAYRGTADSLARLTLPRLGWTSLTCIYGIAEPDSACPMLRGTRATVIAMPGGHFLDDDYAALADRVLTAIHRAAPGEAAR</sequence>
<comment type="caution">
    <text evidence="3">The sequence shown here is derived from an EMBL/GenBank/DDBJ whole genome shotgun (WGS) entry which is preliminary data.</text>
</comment>
<keyword evidence="1" id="KW-1133">Transmembrane helix</keyword>
<keyword evidence="4" id="KW-1185">Reference proteome</keyword>
<evidence type="ECO:0000313" key="4">
    <source>
        <dbReference type="Proteomes" id="UP001367771"/>
    </source>
</evidence>
<keyword evidence="1" id="KW-0812">Transmembrane</keyword>
<evidence type="ECO:0000313" key="3">
    <source>
        <dbReference type="EMBL" id="MEI5685529.1"/>
    </source>
</evidence>
<dbReference type="InterPro" id="IPR029058">
    <property type="entry name" value="AB_hydrolase_fold"/>
</dbReference>
<keyword evidence="1" id="KW-0472">Membrane</keyword>
<dbReference type="Proteomes" id="UP001367771">
    <property type="component" value="Unassembled WGS sequence"/>
</dbReference>
<dbReference type="Pfam" id="PF06057">
    <property type="entry name" value="VirJ"/>
    <property type="match status" value="1"/>
</dbReference>
<protein>
    <submittedName>
        <fullName evidence="3">AcvB/VirJ family lysyl-phosphatidylglycerol hydrolase</fullName>
    </submittedName>
</protein>
<feature type="domain" description="Bacterial virulence" evidence="2">
    <location>
        <begin position="57"/>
        <end position="242"/>
    </location>
</feature>
<feature type="transmembrane region" description="Helical" evidence="1">
    <location>
        <begin position="12"/>
        <end position="37"/>
    </location>
</feature>
<dbReference type="GO" id="GO:0016787">
    <property type="term" value="F:hydrolase activity"/>
    <property type="evidence" value="ECO:0007669"/>
    <property type="project" value="UniProtKB-KW"/>
</dbReference>
<proteinExistence type="predicted"/>
<dbReference type="SUPFAM" id="SSF53474">
    <property type="entry name" value="alpha/beta-Hydrolases"/>
    <property type="match status" value="1"/>
</dbReference>
<accession>A0ABU8GXA7</accession>
<keyword evidence="3" id="KW-0378">Hydrolase</keyword>
<dbReference type="RefSeq" id="WP_037534964.1">
    <property type="nucleotide sequence ID" value="NZ_JBBBDM010000001.1"/>
</dbReference>
<reference evidence="3 4" key="1">
    <citation type="journal article" date="2013" name="Int. J. Syst. Evol. Microbiol.">
        <title>Sphingomonas kyungheensis sp. nov., a bacterium with ginsenoside-converting activity isolated from soil of a ginseng field.</title>
        <authorList>
            <person name="Son H.M."/>
            <person name="Yang J.E."/>
            <person name="Park Y."/>
            <person name="Han C.K."/>
            <person name="Kim S.G."/>
            <person name="Kook M."/>
            <person name="Yi T.H."/>
        </authorList>
    </citation>
    <scope>NUCLEOTIDE SEQUENCE [LARGE SCALE GENOMIC DNA]</scope>
    <source>
        <strain evidence="3 4">LMG 26582</strain>
    </source>
</reference>
<gene>
    <name evidence="3" type="ORF">V8201_00400</name>
</gene>
<dbReference type="EMBL" id="JBBBDM010000001">
    <property type="protein sequence ID" value="MEI5685529.1"/>
    <property type="molecule type" value="Genomic_DNA"/>
</dbReference>
<evidence type="ECO:0000256" key="1">
    <source>
        <dbReference type="SAM" id="Phobius"/>
    </source>
</evidence>
<feature type="transmembrane region" description="Helical" evidence="1">
    <location>
        <begin position="73"/>
        <end position="93"/>
    </location>
</feature>
<dbReference type="InterPro" id="IPR010333">
    <property type="entry name" value="VirJ"/>
</dbReference>
<dbReference type="Gene3D" id="3.40.50.1820">
    <property type="entry name" value="alpha/beta hydrolase"/>
    <property type="match status" value="1"/>
</dbReference>
<organism evidence="3 4">
    <name type="scientific">Sphingomonas kyungheensis</name>
    <dbReference type="NCBI Taxonomy" id="1069987"/>
    <lineage>
        <taxon>Bacteria</taxon>
        <taxon>Pseudomonadati</taxon>
        <taxon>Pseudomonadota</taxon>
        <taxon>Alphaproteobacteria</taxon>
        <taxon>Sphingomonadales</taxon>
        <taxon>Sphingomonadaceae</taxon>
        <taxon>Sphingomonas</taxon>
    </lineage>
</organism>
<evidence type="ECO:0000259" key="2">
    <source>
        <dbReference type="Pfam" id="PF06057"/>
    </source>
</evidence>